<gene>
    <name evidence="4" type="ORF">WMO41_04090</name>
</gene>
<organism evidence="4 5">
    <name type="scientific">Ventrimonas faecis</name>
    <dbReference type="NCBI Taxonomy" id="3133170"/>
    <lineage>
        <taxon>Bacteria</taxon>
        <taxon>Bacillati</taxon>
        <taxon>Bacillota</taxon>
        <taxon>Clostridia</taxon>
        <taxon>Lachnospirales</taxon>
        <taxon>Lachnospiraceae</taxon>
        <taxon>Ventrimonas</taxon>
    </lineage>
</organism>
<sequence length="331" mass="37698">MQSKNIKKQKRCFRAVILALFAAAQLTFLTACSVNIPMVSDSADAEGYTDAQTMLVIATERNRYRQVYTDQIWNVEVSDDKTPFQTYLLEQIRTFLSEIKSMNLLADEEGLTLTSQEREQLKQLADDYYASLTDADKAYIKASRDDVYTMYEAYHRANKLVDELTKDVSLEISDSEARVIQVQEIVMSEEAKAREVYEKVVNEGADFAATARKESENSEIDVTVGRGERDAAYEDPVFALETGAVAEPFLWQGKWYVVKCVNDFDEDATLERKNNMALESKNKAFRSIYDSFEAEHKVEIEGSIWNKVSLSDGADCTTSDFFTRYHEVMGE</sequence>
<dbReference type="Gene3D" id="3.10.50.40">
    <property type="match status" value="1"/>
</dbReference>
<dbReference type="SUPFAM" id="SSF54534">
    <property type="entry name" value="FKBP-like"/>
    <property type="match status" value="1"/>
</dbReference>
<proteinExistence type="predicted"/>
<dbReference type="GO" id="GO:0003755">
    <property type="term" value="F:peptidyl-prolyl cis-trans isomerase activity"/>
    <property type="evidence" value="ECO:0007669"/>
    <property type="project" value="UniProtKB-EC"/>
</dbReference>
<evidence type="ECO:0000256" key="2">
    <source>
        <dbReference type="SAM" id="SignalP"/>
    </source>
</evidence>
<keyword evidence="1" id="KW-0697">Rotamase</keyword>
<dbReference type="PROSITE" id="PS51257">
    <property type="entry name" value="PROKAR_LIPOPROTEIN"/>
    <property type="match status" value="1"/>
</dbReference>
<accession>A0ABV1HJQ3</accession>
<dbReference type="PROSITE" id="PS50198">
    <property type="entry name" value="PPIC_PPIASE_2"/>
    <property type="match status" value="1"/>
</dbReference>
<evidence type="ECO:0000256" key="1">
    <source>
        <dbReference type="PROSITE-ProRule" id="PRU00278"/>
    </source>
</evidence>
<dbReference type="Pfam" id="PF00639">
    <property type="entry name" value="Rotamase"/>
    <property type="match status" value="1"/>
</dbReference>
<evidence type="ECO:0000313" key="5">
    <source>
        <dbReference type="Proteomes" id="UP001437460"/>
    </source>
</evidence>
<dbReference type="EMBL" id="JBBMFJ010000005">
    <property type="protein sequence ID" value="MEQ2562351.1"/>
    <property type="molecule type" value="Genomic_DNA"/>
</dbReference>
<evidence type="ECO:0000313" key="4">
    <source>
        <dbReference type="EMBL" id="MEQ2562351.1"/>
    </source>
</evidence>
<feature type="chain" id="PRO_5045688970" evidence="2">
    <location>
        <begin position="34"/>
        <end position="331"/>
    </location>
</feature>
<dbReference type="Proteomes" id="UP001437460">
    <property type="component" value="Unassembled WGS sequence"/>
</dbReference>
<evidence type="ECO:0000259" key="3">
    <source>
        <dbReference type="PROSITE" id="PS50198"/>
    </source>
</evidence>
<protein>
    <submittedName>
        <fullName evidence="4">Peptidylprolyl isomerase</fullName>
        <ecNumber evidence="4">5.2.1.8</ecNumber>
    </submittedName>
</protein>
<keyword evidence="5" id="KW-1185">Reference proteome</keyword>
<reference evidence="4 5" key="1">
    <citation type="submission" date="2024-03" db="EMBL/GenBank/DDBJ databases">
        <title>Human intestinal bacterial collection.</title>
        <authorList>
            <person name="Pauvert C."/>
            <person name="Hitch T.C.A."/>
            <person name="Clavel T."/>
        </authorList>
    </citation>
    <scope>NUCLEOTIDE SEQUENCE [LARGE SCALE GENOMIC DNA]</scope>
    <source>
        <strain evidence="4 5">CLA-AP-H27</strain>
    </source>
</reference>
<feature type="signal peptide" evidence="2">
    <location>
        <begin position="1"/>
        <end position="33"/>
    </location>
</feature>
<name>A0ABV1HJQ3_9FIRM</name>
<dbReference type="InterPro" id="IPR046357">
    <property type="entry name" value="PPIase_dom_sf"/>
</dbReference>
<dbReference type="RefSeq" id="WP_349228671.1">
    <property type="nucleotide sequence ID" value="NZ_JBBMFJ010000005.1"/>
</dbReference>
<comment type="caution">
    <text evidence="4">The sequence shown here is derived from an EMBL/GenBank/DDBJ whole genome shotgun (WGS) entry which is preliminary data.</text>
</comment>
<keyword evidence="1 4" id="KW-0413">Isomerase</keyword>
<dbReference type="EC" id="5.2.1.8" evidence="4"/>
<dbReference type="InterPro" id="IPR000297">
    <property type="entry name" value="PPIase_PpiC"/>
</dbReference>
<keyword evidence="2" id="KW-0732">Signal</keyword>
<feature type="domain" description="PpiC" evidence="3">
    <location>
        <begin position="177"/>
        <end position="262"/>
    </location>
</feature>